<accession>K2NZL7</accession>
<protein>
    <recommendedName>
        <fullName evidence="3">Aminoglycoside phosphotransferase</fullName>
    </recommendedName>
</protein>
<evidence type="ECO:0000313" key="1">
    <source>
        <dbReference type="EMBL" id="EKF43379.1"/>
    </source>
</evidence>
<dbReference type="AlphaFoldDB" id="K2NZL7"/>
<comment type="caution">
    <text evidence="1">The sequence shown here is derived from an EMBL/GenBank/DDBJ whole genome shotgun (WGS) entry which is preliminary data.</text>
</comment>
<dbReference type="EMBL" id="AMSI01000003">
    <property type="protein sequence ID" value="EKF43379.1"/>
    <property type="molecule type" value="Genomic_DNA"/>
</dbReference>
<name>K2NZL7_9HYPH</name>
<reference evidence="1 2" key="1">
    <citation type="journal article" date="2012" name="J. Bacteriol.">
        <title>Genome Sequence of Nitratireductor indicus Type Strain C115.</title>
        <authorList>
            <person name="Lai Q."/>
            <person name="Li G."/>
            <person name="Yu Z."/>
            <person name="Shao Z."/>
        </authorList>
    </citation>
    <scope>NUCLEOTIDE SEQUENCE [LARGE SCALE GENOMIC DNA]</scope>
    <source>
        <strain evidence="1 2">C115</strain>
    </source>
</reference>
<evidence type="ECO:0008006" key="3">
    <source>
        <dbReference type="Google" id="ProtNLM"/>
    </source>
</evidence>
<organism evidence="1 2">
    <name type="scientific">Nitratireductor indicus C115</name>
    <dbReference type="NCBI Taxonomy" id="1231190"/>
    <lineage>
        <taxon>Bacteria</taxon>
        <taxon>Pseudomonadati</taxon>
        <taxon>Pseudomonadota</taxon>
        <taxon>Alphaproteobacteria</taxon>
        <taxon>Hyphomicrobiales</taxon>
        <taxon>Phyllobacteriaceae</taxon>
        <taxon>Nitratireductor</taxon>
    </lineage>
</organism>
<sequence>MAHMAGKRGFFRNAFDALIEARQRQVSSYVNGALLMLDDETLRAHGYTRDELKRSRSVSYMF</sequence>
<gene>
    <name evidence="1" type="ORF">NA8A_05088</name>
</gene>
<dbReference type="PATRIC" id="fig|1231190.3.peg.1067"/>
<evidence type="ECO:0000313" key="2">
    <source>
        <dbReference type="Proteomes" id="UP000007374"/>
    </source>
</evidence>
<dbReference type="Proteomes" id="UP000007374">
    <property type="component" value="Unassembled WGS sequence"/>
</dbReference>
<dbReference type="eggNOG" id="ENOG50330WE">
    <property type="taxonomic scope" value="Bacteria"/>
</dbReference>
<dbReference type="RefSeq" id="WP_009449569.1">
    <property type="nucleotide sequence ID" value="NZ_AMSI01000003.1"/>
</dbReference>
<keyword evidence="2" id="KW-1185">Reference proteome</keyword>
<proteinExistence type="predicted"/>